<organism evidence="2 3">
    <name type="scientific">Sphaerisporangium siamense</name>
    <dbReference type="NCBI Taxonomy" id="795645"/>
    <lineage>
        <taxon>Bacteria</taxon>
        <taxon>Bacillati</taxon>
        <taxon>Actinomycetota</taxon>
        <taxon>Actinomycetes</taxon>
        <taxon>Streptosporangiales</taxon>
        <taxon>Streptosporangiaceae</taxon>
        <taxon>Sphaerisporangium</taxon>
    </lineage>
</organism>
<dbReference type="Proteomes" id="UP000542210">
    <property type="component" value="Unassembled WGS sequence"/>
</dbReference>
<protein>
    <submittedName>
        <fullName evidence="2">Uncharacterized protein</fullName>
    </submittedName>
</protein>
<keyword evidence="3" id="KW-1185">Reference proteome</keyword>
<feature type="transmembrane region" description="Helical" evidence="1">
    <location>
        <begin position="31"/>
        <end position="52"/>
    </location>
</feature>
<sequence length="58" mass="6241">MRHKTDWLSLLCGLLFIGLGVRYLTRPAPDTALMGLILVAGLGFAGFVAVIAKAARKR</sequence>
<keyword evidence="1" id="KW-0812">Transmembrane</keyword>
<name>A0A7W7DFW0_9ACTN</name>
<dbReference type="RefSeq" id="WP_184888129.1">
    <property type="nucleotide sequence ID" value="NZ_BOOV01000036.1"/>
</dbReference>
<accession>A0A7W7DFW0</accession>
<gene>
    <name evidence="2" type="ORF">BJ982_007592</name>
</gene>
<comment type="caution">
    <text evidence="2">The sequence shown here is derived from an EMBL/GenBank/DDBJ whole genome shotgun (WGS) entry which is preliminary data.</text>
</comment>
<dbReference type="AlphaFoldDB" id="A0A7W7DFW0"/>
<evidence type="ECO:0000313" key="2">
    <source>
        <dbReference type="EMBL" id="MBB4706048.1"/>
    </source>
</evidence>
<keyword evidence="1" id="KW-0472">Membrane</keyword>
<evidence type="ECO:0000313" key="3">
    <source>
        <dbReference type="Proteomes" id="UP000542210"/>
    </source>
</evidence>
<dbReference type="EMBL" id="JACHND010000001">
    <property type="protein sequence ID" value="MBB4706048.1"/>
    <property type="molecule type" value="Genomic_DNA"/>
</dbReference>
<keyword evidence="1" id="KW-1133">Transmembrane helix</keyword>
<reference evidence="2 3" key="1">
    <citation type="submission" date="2020-08" db="EMBL/GenBank/DDBJ databases">
        <title>Sequencing the genomes of 1000 actinobacteria strains.</title>
        <authorList>
            <person name="Klenk H.-P."/>
        </authorList>
    </citation>
    <scope>NUCLEOTIDE SEQUENCE [LARGE SCALE GENOMIC DNA]</scope>
    <source>
        <strain evidence="2 3">DSM 45784</strain>
    </source>
</reference>
<proteinExistence type="predicted"/>
<evidence type="ECO:0000256" key="1">
    <source>
        <dbReference type="SAM" id="Phobius"/>
    </source>
</evidence>
<feature type="transmembrane region" description="Helical" evidence="1">
    <location>
        <begin position="7"/>
        <end position="25"/>
    </location>
</feature>